<dbReference type="Pfam" id="PF00916">
    <property type="entry name" value="Sulfate_transp"/>
    <property type="match status" value="1"/>
</dbReference>
<feature type="transmembrane region" description="Helical" evidence="5">
    <location>
        <begin position="129"/>
        <end position="147"/>
    </location>
</feature>
<dbReference type="InterPro" id="IPR002645">
    <property type="entry name" value="STAS_dom"/>
</dbReference>
<feature type="transmembrane region" description="Helical" evidence="5">
    <location>
        <begin position="261"/>
        <end position="284"/>
    </location>
</feature>
<keyword evidence="9" id="KW-1185">Reference proteome</keyword>
<organism evidence="8 9">
    <name type="scientific">Pannonibacter indicus</name>
    <dbReference type="NCBI Taxonomy" id="466044"/>
    <lineage>
        <taxon>Bacteria</taxon>
        <taxon>Pseudomonadati</taxon>
        <taxon>Pseudomonadota</taxon>
        <taxon>Alphaproteobacteria</taxon>
        <taxon>Hyphomicrobiales</taxon>
        <taxon>Stappiaceae</taxon>
        <taxon>Pannonibacter</taxon>
    </lineage>
</organism>
<gene>
    <name evidence="8" type="ORF">Ga0061067_1254</name>
</gene>
<dbReference type="PROSITE" id="PS50042">
    <property type="entry name" value="CNMP_BINDING_3"/>
    <property type="match status" value="1"/>
</dbReference>
<dbReference type="Proteomes" id="UP000183900">
    <property type="component" value="Unassembled WGS sequence"/>
</dbReference>
<reference evidence="9" key="1">
    <citation type="submission" date="2015-08" db="EMBL/GenBank/DDBJ databases">
        <authorList>
            <person name="Varghese N."/>
        </authorList>
    </citation>
    <scope>NUCLEOTIDE SEQUENCE [LARGE SCALE GENOMIC DNA]</scope>
    <source>
        <strain evidence="9">DSM 23407</strain>
    </source>
</reference>
<dbReference type="Pfam" id="PF01740">
    <property type="entry name" value="STAS"/>
    <property type="match status" value="1"/>
</dbReference>
<dbReference type="GO" id="GO:0016020">
    <property type="term" value="C:membrane"/>
    <property type="evidence" value="ECO:0007669"/>
    <property type="project" value="UniProtKB-SubCell"/>
</dbReference>
<dbReference type="PROSITE" id="PS00888">
    <property type="entry name" value="CNMP_BINDING_1"/>
    <property type="match status" value="1"/>
</dbReference>
<accession>A0A0K6ICU6</accession>
<comment type="subcellular location">
    <subcellularLocation>
        <location evidence="1">Membrane</location>
        <topology evidence="1">Multi-pass membrane protein</topology>
    </subcellularLocation>
</comment>
<feature type="domain" description="STAS" evidence="7">
    <location>
        <begin position="468"/>
        <end position="578"/>
    </location>
</feature>
<feature type="transmembrane region" description="Helical" evidence="5">
    <location>
        <begin position="208"/>
        <end position="229"/>
    </location>
</feature>
<feature type="transmembrane region" description="Helical" evidence="5">
    <location>
        <begin position="65"/>
        <end position="85"/>
    </location>
</feature>
<proteinExistence type="predicted"/>
<dbReference type="InterPro" id="IPR000595">
    <property type="entry name" value="cNMP-bd_dom"/>
</dbReference>
<feature type="transmembrane region" description="Helical" evidence="5">
    <location>
        <begin position="36"/>
        <end position="58"/>
    </location>
</feature>
<dbReference type="OrthoDB" id="9771198at2"/>
<dbReference type="EMBL" id="CYHE01000025">
    <property type="protein sequence ID" value="CUB00979.1"/>
    <property type="molecule type" value="Genomic_DNA"/>
</dbReference>
<feature type="domain" description="Cyclic nucleotide-binding" evidence="6">
    <location>
        <begin position="609"/>
        <end position="702"/>
    </location>
</feature>
<dbReference type="Pfam" id="PF00027">
    <property type="entry name" value="cNMP_binding"/>
    <property type="match status" value="1"/>
</dbReference>
<feature type="transmembrane region" description="Helical" evidence="5">
    <location>
        <begin position="396"/>
        <end position="428"/>
    </location>
</feature>
<evidence type="ECO:0000256" key="5">
    <source>
        <dbReference type="SAM" id="Phobius"/>
    </source>
</evidence>
<dbReference type="SMART" id="SM00100">
    <property type="entry name" value="cNMP"/>
    <property type="match status" value="1"/>
</dbReference>
<evidence type="ECO:0000313" key="8">
    <source>
        <dbReference type="EMBL" id="CUB00979.1"/>
    </source>
</evidence>
<keyword evidence="2 5" id="KW-0812">Transmembrane</keyword>
<name>A0A0K6ICU6_9HYPH</name>
<dbReference type="RefSeq" id="WP_055457196.1">
    <property type="nucleotide sequence ID" value="NZ_CYHE01000025.1"/>
</dbReference>
<dbReference type="InterPro" id="IPR052706">
    <property type="entry name" value="Membrane-Transporter-like"/>
</dbReference>
<dbReference type="PANTHER" id="PTHR43310:SF2">
    <property type="entry name" value="SLC26A_SULP TRANSPORTER DOMAIN-CONTAINING PROTEIN"/>
    <property type="match status" value="1"/>
</dbReference>
<dbReference type="InterPro" id="IPR036513">
    <property type="entry name" value="STAS_dom_sf"/>
</dbReference>
<dbReference type="Gene3D" id="3.30.750.24">
    <property type="entry name" value="STAS domain"/>
    <property type="match status" value="1"/>
</dbReference>
<keyword evidence="3 5" id="KW-1133">Transmembrane helix</keyword>
<evidence type="ECO:0000259" key="6">
    <source>
        <dbReference type="PROSITE" id="PS50042"/>
    </source>
</evidence>
<dbReference type="PANTHER" id="PTHR43310">
    <property type="entry name" value="SULFATE TRANSPORTER YBAR-RELATED"/>
    <property type="match status" value="1"/>
</dbReference>
<evidence type="ECO:0000313" key="9">
    <source>
        <dbReference type="Proteomes" id="UP000183900"/>
    </source>
</evidence>
<evidence type="ECO:0000256" key="2">
    <source>
        <dbReference type="ARBA" id="ARBA00022692"/>
    </source>
</evidence>
<feature type="transmembrane region" description="Helical" evidence="5">
    <location>
        <begin position="97"/>
        <end position="117"/>
    </location>
</feature>
<keyword evidence="4 5" id="KW-0472">Membrane</keyword>
<dbReference type="InterPro" id="IPR014710">
    <property type="entry name" value="RmlC-like_jellyroll"/>
</dbReference>
<dbReference type="SUPFAM" id="SSF51206">
    <property type="entry name" value="cAMP-binding domain-like"/>
    <property type="match status" value="1"/>
</dbReference>
<evidence type="ECO:0000256" key="1">
    <source>
        <dbReference type="ARBA" id="ARBA00004141"/>
    </source>
</evidence>
<evidence type="ECO:0000256" key="4">
    <source>
        <dbReference type="ARBA" id="ARBA00023136"/>
    </source>
</evidence>
<feature type="transmembrane region" description="Helical" evidence="5">
    <location>
        <begin position="179"/>
        <end position="201"/>
    </location>
</feature>
<dbReference type="PROSITE" id="PS50801">
    <property type="entry name" value="STAS"/>
    <property type="match status" value="1"/>
</dbReference>
<dbReference type="AlphaFoldDB" id="A0A0K6ICU6"/>
<dbReference type="InterPro" id="IPR018490">
    <property type="entry name" value="cNMP-bd_dom_sf"/>
</dbReference>
<dbReference type="InterPro" id="IPR011547">
    <property type="entry name" value="SLC26A/SulP_dom"/>
</dbReference>
<evidence type="ECO:0000259" key="7">
    <source>
        <dbReference type="PROSITE" id="PS50801"/>
    </source>
</evidence>
<feature type="transmembrane region" description="Helical" evidence="5">
    <location>
        <begin position="340"/>
        <end position="360"/>
    </location>
</feature>
<dbReference type="InterPro" id="IPR018488">
    <property type="entry name" value="cNMP-bd_CS"/>
</dbReference>
<sequence>MKAHLRSITAGLTAGLDNLGTGVAFAALLFAGPLAAGLGMGVAVLLLSGVILSVHIALRSPYVGNVALVQETGIAILSASMAGILAGMEGQETDRQIATILAILGASTMVTGVMFLLFGRLRLGTLVRFLPYPVIAGFLSGTGWLLIEGALVMVTGEHSLAAIASGFAADLSASVKDPIFLGALLPAVLMALVLSVSLVRLPHPLTMPLALAGAIAAFYAVLAAAGISADQARAWTWLPDIPADAMVSLPSPLWIVGQADWAAVVQAIPVMFGIAILNIIGLLLNTSGLEAAFGREVDANAELRESGVANLLAGCFGGAPGYTGLSLTLLAAKMQAATRLTGISAGVILLISLSFAGTLAAAMPGFLAAGLMMFLGAELIYHWAFAARRKLPQGEWLIVLAILASIAVLGFLYGLMLGLAFSVVMFVYNYARLPVVRTAADGRQLRSGVDRSAEAVRALDRQGEQIHVLRLQGYLFFGTMEQVVARVRKRAGQASGTPLRFLIIDLSGMSGMDSAAAAGFAKIHGMTERAGVRLIFSAMPQSVAAALARSGLNTGAGAGDSAHCVTCAADLDHALELCEDALLVEEKLLPAGAEISHHLESILGPHPRLADLAGAMERLELEPGTALIRAGDPADDFFLVGEGRVRVEMTLPDGRSLRLRTMTAGAVVGEVGHCLNGKRTADVVVESPATVYRLCRADLEKLEHTDSELALLFHRLLAVTLAEKLVLANKMVQLAHG</sequence>
<dbReference type="CDD" id="cd07042">
    <property type="entry name" value="STAS_SulP_like_sulfate_transporter"/>
    <property type="match status" value="1"/>
</dbReference>
<protein>
    <submittedName>
        <fullName evidence="8">Sulfate permease or related transporter, MFS superfamily</fullName>
    </submittedName>
</protein>
<evidence type="ECO:0000256" key="3">
    <source>
        <dbReference type="ARBA" id="ARBA00022989"/>
    </source>
</evidence>
<dbReference type="SUPFAM" id="SSF52091">
    <property type="entry name" value="SpoIIaa-like"/>
    <property type="match status" value="1"/>
</dbReference>
<feature type="transmembrane region" description="Helical" evidence="5">
    <location>
        <begin position="366"/>
        <end position="384"/>
    </location>
</feature>
<dbReference type="Gene3D" id="2.60.120.10">
    <property type="entry name" value="Jelly Rolls"/>
    <property type="match status" value="1"/>
</dbReference>
<dbReference type="CDD" id="cd00038">
    <property type="entry name" value="CAP_ED"/>
    <property type="match status" value="1"/>
</dbReference>